<dbReference type="AlphaFoldDB" id="A0ABD2W8R8"/>
<feature type="region of interest" description="Disordered" evidence="1">
    <location>
        <begin position="1"/>
        <end position="58"/>
    </location>
</feature>
<sequence length="489" mass="55252">MESGGHNHPDFHDAAEPERYTGGGRGRGRGLRPNDQDQPPLLRRPHQQASAPGNDSEVVRTSILSPEAAEFVPKSFTSSASGNRSSVQDRLQLARAEQNVHHTMVQRHHQQSQHQHFNWQSHGQTSQYYQHQIYPDMGYQNVQYQQMYNQHYPSHAQDYNQYDSGAGDYDDKYMPSSGANDINSSVMQLENAMKTLTMNPGKFDSLVPHLVDTVSPFLEDASHCEKIFNLIIQQSINEMNFRYSGARLCTHLDTVVLATESNTSVFRDTLIKICKDKSEEQSAAWQQITKHTDDVEKKCHGLIFFLAELVTQMELEPATALGRLLTKLISTILQNPGPNSAKNVCQALKLAGQKLERDNRTDMEQVMRKLSDLVIEGKVDQNVGRMVTSVSELRSGNWGAVSSQPSSEVVEEPKNLRVTNDTVFYGPDGQILSEEESRFLASANREDSLIQDQWENDKDNDPLAEAYEEYLHDSENPNHNNVQSNSRDY</sequence>
<protein>
    <recommendedName>
        <fullName evidence="4">MIF4G domain-containing protein</fullName>
    </recommendedName>
</protein>
<dbReference type="PANTHER" id="PTHR23254:SF15">
    <property type="entry name" value="POLYADENYLATE-BINDING PROTEIN-INTERACTING PROTEIN 1"/>
    <property type="match status" value="1"/>
</dbReference>
<dbReference type="Gene3D" id="1.25.40.180">
    <property type="match status" value="1"/>
</dbReference>
<feature type="compositionally biased region" description="Basic and acidic residues" evidence="1">
    <location>
        <begin position="1"/>
        <end position="19"/>
    </location>
</feature>
<dbReference type="InterPro" id="IPR051367">
    <property type="entry name" value="mRNA_TranslReg/HistoneTransl"/>
</dbReference>
<dbReference type="EMBL" id="JBJJXI010000123">
    <property type="protein sequence ID" value="KAL3389268.1"/>
    <property type="molecule type" value="Genomic_DNA"/>
</dbReference>
<name>A0ABD2W8R8_9HYME</name>
<accession>A0ABD2W8R8</accession>
<dbReference type="Proteomes" id="UP001627154">
    <property type="component" value="Unassembled WGS sequence"/>
</dbReference>
<feature type="compositionally biased region" description="Polar residues" evidence="1">
    <location>
        <begin position="477"/>
        <end position="489"/>
    </location>
</feature>
<evidence type="ECO:0000313" key="2">
    <source>
        <dbReference type="EMBL" id="KAL3389268.1"/>
    </source>
</evidence>
<gene>
    <name evidence="2" type="ORF">TKK_015517</name>
</gene>
<organism evidence="2 3">
    <name type="scientific">Trichogramma kaykai</name>
    <dbReference type="NCBI Taxonomy" id="54128"/>
    <lineage>
        <taxon>Eukaryota</taxon>
        <taxon>Metazoa</taxon>
        <taxon>Ecdysozoa</taxon>
        <taxon>Arthropoda</taxon>
        <taxon>Hexapoda</taxon>
        <taxon>Insecta</taxon>
        <taxon>Pterygota</taxon>
        <taxon>Neoptera</taxon>
        <taxon>Endopterygota</taxon>
        <taxon>Hymenoptera</taxon>
        <taxon>Apocrita</taxon>
        <taxon>Proctotrupomorpha</taxon>
        <taxon>Chalcidoidea</taxon>
        <taxon>Trichogrammatidae</taxon>
        <taxon>Trichogramma</taxon>
    </lineage>
</organism>
<proteinExistence type="predicted"/>
<reference evidence="2 3" key="1">
    <citation type="journal article" date="2024" name="bioRxiv">
        <title>A reference genome for Trichogramma kaykai: A tiny desert-dwelling parasitoid wasp with competing sex-ratio distorters.</title>
        <authorList>
            <person name="Culotta J."/>
            <person name="Lindsey A.R."/>
        </authorList>
    </citation>
    <scope>NUCLEOTIDE SEQUENCE [LARGE SCALE GENOMIC DNA]</scope>
    <source>
        <strain evidence="2 3">KSX58</strain>
    </source>
</reference>
<evidence type="ECO:0008006" key="4">
    <source>
        <dbReference type="Google" id="ProtNLM"/>
    </source>
</evidence>
<dbReference type="PANTHER" id="PTHR23254">
    <property type="entry name" value="EIF4G DOMAIN PROTEIN"/>
    <property type="match status" value="1"/>
</dbReference>
<dbReference type="SUPFAM" id="SSF48371">
    <property type="entry name" value="ARM repeat"/>
    <property type="match status" value="1"/>
</dbReference>
<keyword evidence="3" id="KW-1185">Reference proteome</keyword>
<feature type="region of interest" description="Disordered" evidence="1">
    <location>
        <begin position="470"/>
        <end position="489"/>
    </location>
</feature>
<comment type="caution">
    <text evidence="2">The sequence shown here is derived from an EMBL/GenBank/DDBJ whole genome shotgun (WGS) entry which is preliminary data.</text>
</comment>
<dbReference type="InterPro" id="IPR016024">
    <property type="entry name" value="ARM-type_fold"/>
</dbReference>
<evidence type="ECO:0000256" key="1">
    <source>
        <dbReference type="SAM" id="MobiDB-lite"/>
    </source>
</evidence>
<evidence type="ECO:0000313" key="3">
    <source>
        <dbReference type="Proteomes" id="UP001627154"/>
    </source>
</evidence>